<name>A0ABN8MZU1_9CNID</name>
<dbReference type="PANTHER" id="PTHR45692:SF1">
    <property type="entry name" value="G-PROTEIN COUPLED RECEPTORS FAMILY 2 PROFILE 2 DOMAIN-CONTAINING PROTEIN"/>
    <property type="match status" value="1"/>
</dbReference>
<protein>
    <recommendedName>
        <fullName evidence="6">G-protein coupled receptors family 2 profile 2 domain-containing protein</fullName>
    </recommendedName>
</protein>
<dbReference type="Pfam" id="PF00002">
    <property type="entry name" value="7tm_2"/>
    <property type="match status" value="1"/>
</dbReference>
<dbReference type="EMBL" id="CALNXK010000006">
    <property type="protein sequence ID" value="CAH3038347.1"/>
    <property type="molecule type" value="Genomic_DNA"/>
</dbReference>
<evidence type="ECO:0000256" key="5">
    <source>
        <dbReference type="SAM" id="Phobius"/>
    </source>
</evidence>
<keyword evidence="2 5" id="KW-0812">Transmembrane</keyword>
<reference evidence="7 8" key="1">
    <citation type="submission" date="2022-05" db="EMBL/GenBank/DDBJ databases">
        <authorList>
            <consortium name="Genoscope - CEA"/>
            <person name="William W."/>
        </authorList>
    </citation>
    <scope>NUCLEOTIDE SEQUENCE [LARGE SCALE GENOMIC DNA]</scope>
</reference>
<dbReference type="InterPro" id="IPR017981">
    <property type="entry name" value="GPCR_2-like_7TM"/>
</dbReference>
<dbReference type="PROSITE" id="PS50261">
    <property type="entry name" value="G_PROTEIN_RECEP_F2_4"/>
    <property type="match status" value="1"/>
</dbReference>
<dbReference type="InterPro" id="IPR000832">
    <property type="entry name" value="GPCR_2_secretin-like"/>
</dbReference>
<feature type="transmembrane region" description="Helical" evidence="5">
    <location>
        <begin position="405"/>
        <end position="424"/>
    </location>
</feature>
<comment type="caution">
    <text evidence="7">The sequence shown here is derived from an EMBL/GenBank/DDBJ whole genome shotgun (WGS) entry which is preliminary data.</text>
</comment>
<dbReference type="SUPFAM" id="SSF81321">
    <property type="entry name" value="Family A G protein-coupled receptor-like"/>
    <property type="match status" value="1"/>
</dbReference>
<dbReference type="Gene3D" id="1.20.1070.10">
    <property type="entry name" value="Rhodopsin 7-helix transmembrane proteins"/>
    <property type="match status" value="1"/>
</dbReference>
<evidence type="ECO:0000313" key="7">
    <source>
        <dbReference type="EMBL" id="CAH3038347.1"/>
    </source>
</evidence>
<organism evidence="7 8">
    <name type="scientific">Porites lobata</name>
    <dbReference type="NCBI Taxonomy" id="104759"/>
    <lineage>
        <taxon>Eukaryota</taxon>
        <taxon>Metazoa</taxon>
        <taxon>Cnidaria</taxon>
        <taxon>Anthozoa</taxon>
        <taxon>Hexacorallia</taxon>
        <taxon>Scleractinia</taxon>
        <taxon>Fungiina</taxon>
        <taxon>Poritidae</taxon>
        <taxon>Porites</taxon>
    </lineage>
</organism>
<proteinExistence type="predicted"/>
<feature type="transmembrane region" description="Helical" evidence="5">
    <location>
        <begin position="430"/>
        <end position="453"/>
    </location>
</feature>
<keyword evidence="8" id="KW-1185">Reference proteome</keyword>
<dbReference type="CDD" id="cd15040">
    <property type="entry name" value="7tmB2_Adhesion"/>
    <property type="match status" value="1"/>
</dbReference>
<feature type="non-terminal residue" evidence="7">
    <location>
        <position position="1"/>
    </location>
</feature>
<dbReference type="Proteomes" id="UP001159405">
    <property type="component" value="Unassembled WGS sequence"/>
</dbReference>
<evidence type="ECO:0000259" key="6">
    <source>
        <dbReference type="PROSITE" id="PS50261"/>
    </source>
</evidence>
<evidence type="ECO:0000256" key="4">
    <source>
        <dbReference type="ARBA" id="ARBA00023136"/>
    </source>
</evidence>
<comment type="subcellular location">
    <subcellularLocation>
        <location evidence="1">Membrane</location>
        <topology evidence="1">Multi-pass membrane protein</topology>
    </subcellularLocation>
</comment>
<feature type="transmembrane region" description="Helical" evidence="5">
    <location>
        <begin position="360"/>
        <end position="384"/>
    </location>
</feature>
<evidence type="ECO:0000256" key="2">
    <source>
        <dbReference type="ARBA" id="ARBA00022692"/>
    </source>
</evidence>
<feature type="transmembrane region" description="Helical" evidence="5">
    <location>
        <begin position="317"/>
        <end position="335"/>
    </location>
</feature>
<feature type="domain" description="G-protein coupled receptors family 2 profile 2" evidence="6">
    <location>
        <begin position="203"/>
        <end position="454"/>
    </location>
</feature>
<evidence type="ECO:0000256" key="1">
    <source>
        <dbReference type="ARBA" id="ARBA00004141"/>
    </source>
</evidence>
<feature type="transmembrane region" description="Helical" evidence="5">
    <location>
        <begin position="239"/>
        <end position="261"/>
    </location>
</feature>
<keyword evidence="4 5" id="KW-0472">Membrane</keyword>
<dbReference type="PANTHER" id="PTHR45692">
    <property type="entry name" value="G_PROTEIN_RECEP_F2_4 DOMAIN-CONTAINING PROTEIN"/>
    <property type="match status" value="1"/>
</dbReference>
<feature type="transmembrane region" description="Helical" evidence="5">
    <location>
        <begin position="273"/>
        <end position="296"/>
    </location>
</feature>
<sequence>IIGYTTGENVTLHYHASGVILNHNYTEEYFKKDCETCKQLADDVKEGFWKMFNFFASKVKVFGRVKSTLLHQNSEGVFFRAPSHGGPEINSTKKIVINTETQKEETGIYFVTVIRLDFNVSDPSRNLHGLEVLINRAFWHYLRSVKHFQLYPSVLLNSTSLHFEKIPASAVTNYLEILQPIHFTPHKILRKLGDIPDKHKQALSAISYVGCTLSALGLTLLILTVCLSRKLRRLRQNQILIYLSMSLLAAILLFTFGINGITDSDSLDVCKAIASLLHYFLLSSIVWMSIEAYNLYQDLVKVFDTTLISQNEFMCRAGVVGWIIPAIVVVITVLAEPDSYGFHVMDKKNNETLCWMDADAFYGAFLAPVLLLMSVNIIIFLVVMKEIYNIPHMCEKANRLSHFRATVSVFVLLGLNWLFAGLAATVGTLVLHYLFTITCSFQGLFIFLLHGIIKKDFQDAWRLFTTKNRVIEMFRSSNLGTSIKSMSFSSHNSSSVAPMREHPISLSGGGDGDSGIDIQVNSNTFIKDNRRESLTLG</sequence>
<evidence type="ECO:0000313" key="8">
    <source>
        <dbReference type="Proteomes" id="UP001159405"/>
    </source>
</evidence>
<accession>A0ABN8MZU1</accession>
<gene>
    <name evidence="7" type="ORF">PLOB_00039779</name>
</gene>
<feature type="transmembrane region" description="Helical" evidence="5">
    <location>
        <begin position="205"/>
        <end position="227"/>
    </location>
</feature>
<keyword evidence="3 5" id="KW-1133">Transmembrane helix</keyword>
<dbReference type="PRINTS" id="PR00249">
    <property type="entry name" value="GPCRSECRETIN"/>
</dbReference>
<evidence type="ECO:0000256" key="3">
    <source>
        <dbReference type="ARBA" id="ARBA00022989"/>
    </source>
</evidence>